<dbReference type="AlphaFoldDB" id="A0A829X3C3"/>
<sequence>MRFRMDWHSRIRSGFHPFPMAPVDHGISSCSCGRCSVR</sequence>
<comment type="caution">
    <text evidence="1">The sequence shown here is derived from an EMBL/GenBank/DDBJ whole genome shotgun (WGS) entry which is preliminary data.</text>
</comment>
<accession>A0A829X3C3</accession>
<name>A0A829X3C3_GLUOY</name>
<evidence type="ECO:0000313" key="2">
    <source>
        <dbReference type="Proteomes" id="UP000484858"/>
    </source>
</evidence>
<proteinExistence type="predicted"/>
<evidence type="ECO:0000313" key="1">
    <source>
        <dbReference type="EMBL" id="GEM17350.1"/>
    </source>
</evidence>
<reference evidence="1 2" key="1">
    <citation type="submission" date="2013-04" db="EMBL/GenBank/DDBJ databases">
        <title>Gluconobacter oxydans NBRC 3293 whole genome sequence.</title>
        <authorList>
            <person name="Matsutani M."/>
            <person name="Yakushi T."/>
            <person name="Matsushita K."/>
        </authorList>
    </citation>
    <scope>NUCLEOTIDE SEQUENCE [LARGE SCALE GENOMIC DNA]</scope>
    <source>
        <strain evidence="1 2">NBRC 3293</strain>
    </source>
</reference>
<gene>
    <name evidence="1" type="ORF">NBRC3293_1847</name>
</gene>
<organism evidence="1 2">
    <name type="scientific">Gluconobacter oxydans NBRC 3293</name>
    <dbReference type="NCBI Taxonomy" id="1315969"/>
    <lineage>
        <taxon>Bacteria</taxon>
        <taxon>Pseudomonadati</taxon>
        <taxon>Pseudomonadota</taxon>
        <taxon>Alphaproteobacteria</taxon>
        <taxon>Acetobacterales</taxon>
        <taxon>Acetobacteraceae</taxon>
        <taxon>Gluconobacter</taxon>
    </lineage>
</organism>
<protein>
    <submittedName>
        <fullName evidence="1">Uncharacterized protein</fullName>
    </submittedName>
</protein>
<dbReference type="EMBL" id="BARJ01000009">
    <property type="protein sequence ID" value="GEM17350.1"/>
    <property type="molecule type" value="Genomic_DNA"/>
</dbReference>
<dbReference type="Proteomes" id="UP000484858">
    <property type="component" value="Unassembled WGS sequence"/>
</dbReference>